<dbReference type="KEGG" id="cem:LH23_17740"/>
<protein>
    <submittedName>
        <fullName evidence="1">Uncharacterized protein</fullName>
    </submittedName>
</protein>
<reference evidence="1 2" key="1">
    <citation type="submission" date="2014-09" db="EMBL/GenBank/DDBJ databases">
        <authorList>
            <person name="Chan K.-G."/>
        </authorList>
    </citation>
    <scope>NUCLEOTIDE SEQUENCE [LARGE SCALE GENOMIC DNA]</scope>
    <source>
        <strain evidence="1 2">M006</strain>
    </source>
</reference>
<proteinExistence type="predicted"/>
<evidence type="ECO:0000313" key="1">
    <source>
        <dbReference type="EMBL" id="AIR62431.1"/>
    </source>
</evidence>
<dbReference type="Proteomes" id="UP000029516">
    <property type="component" value="Chromosome"/>
</dbReference>
<gene>
    <name evidence="1" type="ORF">LH23_17740</name>
</gene>
<accession>A0AAN0S6I9</accession>
<dbReference type="EMBL" id="CP009458">
    <property type="protein sequence ID" value="AIR62431.1"/>
    <property type="molecule type" value="Genomic_DNA"/>
</dbReference>
<organism evidence="1 2">
    <name type="scientific">Cedecea neteri</name>
    <dbReference type="NCBI Taxonomy" id="158822"/>
    <lineage>
        <taxon>Bacteria</taxon>
        <taxon>Pseudomonadati</taxon>
        <taxon>Pseudomonadota</taxon>
        <taxon>Gammaproteobacteria</taxon>
        <taxon>Enterobacterales</taxon>
        <taxon>Enterobacteriaceae</taxon>
        <taxon>Cedecea</taxon>
    </lineage>
</organism>
<name>A0AAN0S6I9_9ENTR</name>
<dbReference type="AlphaFoldDB" id="A0AAN0S6I9"/>
<sequence>MGALAVSFSKPIVNIRKDYKEYINKHYNGGGMCFGAALYWATQTLSETLSPTPTAKTMLIQNRDAFFKLSINLHNLYKEYMASHTNGYPVILERIKQQEQFLLGKTSPNLIYSFSNGEQLITDIRLMCGGSGLSKNKAIILKTRLTHDNSEGGYFHSTALVNLNGAIFSSMPIEVCTILAKSSPAHQKE</sequence>
<evidence type="ECO:0000313" key="2">
    <source>
        <dbReference type="Proteomes" id="UP000029516"/>
    </source>
</evidence>
<dbReference type="RefSeq" id="WP_039293885.1">
    <property type="nucleotide sequence ID" value="NZ_CP009458.1"/>
</dbReference>